<feature type="domain" description="DUF2470" evidence="3">
    <location>
        <begin position="198"/>
        <end position="268"/>
    </location>
</feature>
<dbReference type="InterPro" id="IPR011576">
    <property type="entry name" value="Pyridox_Oxase_N"/>
</dbReference>
<reference evidence="4 5" key="1">
    <citation type="submission" date="2021-03" db="EMBL/GenBank/DDBJ databases">
        <title>Genomic Encyclopedia of Type Strains, Phase III (KMG-III): the genomes of soil and plant-associated and newly described type strains.</title>
        <authorList>
            <person name="Whitman W."/>
        </authorList>
    </citation>
    <scope>NUCLEOTIDE SEQUENCE [LARGE SCALE GENOMIC DNA]</scope>
    <source>
        <strain evidence="4 5">IMMIB AFH-6</strain>
    </source>
</reference>
<dbReference type="Pfam" id="PF10615">
    <property type="entry name" value="DUF2470"/>
    <property type="match status" value="1"/>
</dbReference>
<dbReference type="PANTHER" id="PTHR13343:SF17">
    <property type="entry name" value="CELLULAR REPRESSOR OF E1A-STIMULATED GENES, ISOFORM A"/>
    <property type="match status" value="1"/>
</dbReference>
<feature type="compositionally biased region" description="Low complexity" evidence="1">
    <location>
        <begin position="1"/>
        <end position="10"/>
    </location>
</feature>
<evidence type="ECO:0000259" key="3">
    <source>
        <dbReference type="Pfam" id="PF10615"/>
    </source>
</evidence>
<organism evidence="4 5">
    <name type="scientific">Azospirillum rugosum</name>
    <dbReference type="NCBI Taxonomy" id="416170"/>
    <lineage>
        <taxon>Bacteria</taxon>
        <taxon>Pseudomonadati</taxon>
        <taxon>Pseudomonadota</taxon>
        <taxon>Alphaproteobacteria</taxon>
        <taxon>Rhodospirillales</taxon>
        <taxon>Azospirillaceae</taxon>
        <taxon>Azospirillum</taxon>
    </lineage>
</organism>
<feature type="domain" description="Pyridoxamine 5'-phosphate oxidase N-terminal" evidence="2">
    <location>
        <begin position="66"/>
        <end position="170"/>
    </location>
</feature>
<dbReference type="Proteomes" id="UP000781958">
    <property type="component" value="Unassembled WGS sequence"/>
</dbReference>
<feature type="region of interest" description="Disordered" evidence="1">
    <location>
        <begin position="1"/>
        <end position="33"/>
    </location>
</feature>
<evidence type="ECO:0000256" key="1">
    <source>
        <dbReference type="SAM" id="MobiDB-lite"/>
    </source>
</evidence>
<feature type="compositionally biased region" description="Low complexity" evidence="1">
    <location>
        <begin position="20"/>
        <end position="30"/>
    </location>
</feature>
<evidence type="ECO:0000259" key="2">
    <source>
        <dbReference type="Pfam" id="PF01243"/>
    </source>
</evidence>
<dbReference type="InterPro" id="IPR012349">
    <property type="entry name" value="Split_barrel_FMN-bd"/>
</dbReference>
<dbReference type="InterPro" id="IPR019595">
    <property type="entry name" value="DUF2470"/>
</dbReference>
<keyword evidence="5" id="KW-1185">Reference proteome</keyword>
<dbReference type="InterPro" id="IPR037119">
    <property type="entry name" value="Haem_oxidase_HugZ-like_sf"/>
</dbReference>
<accession>A0ABS4SUV4</accession>
<dbReference type="RefSeq" id="WP_246501047.1">
    <property type="nucleotide sequence ID" value="NZ_JAGINP010000030.1"/>
</dbReference>
<evidence type="ECO:0000313" key="4">
    <source>
        <dbReference type="EMBL" id="MBP2296339.1"/>
    </source>
</evidence>
<sequence>MSSDQPSNAGGPSGPPSGPAPSASSDASPAMLGDAARRVMRAVDRAALATALGGALRGDHPAGELGGWPYPSLVQVALDLDGTPLLLLSTLADHTKNIAADPRVGLLFDGTAGLAQPLAGSRVSVLGRAERSEEPRHRARFLARHPAASFYAGFGDFAIYAVSVERAHHVAGFGRVHWIERADLLPYGVPAALAEAEGDILAHMNADHADAVRLYATVLAGVSQNTAEEGWTMTGLDPDGCDLRCGGTIARVDFDQRVDDPMSARVNLAGLARRARQPLSSAGNAGAGTGSPRL</sequence>
<dbReference type="Gene3D" id="3.20.180.10">
    <property type="entry name" value="PNP-oxidase-like"/>
    <property type="match status" value="1"/>
</dbReference>
<gene>
    <name evidence="4" type="ORF">J2851_006155</name>
</gene>
<dbReference type="Gene3D" id="2.30.110.10">
    <property type="entry name" value="Electron Transport, Fmn-binding Protein, Chain A"/>
    <property type="match status" value="1"/>
</dbReference>
<name>A0ABS4SUV4_9PROT</name>
<dbReference type="Pfam" id="PF01243">
    <property type="entry name" value="PNPOx_N"/>
    <property type="match status" value="1"/>
</dbReference>
<protein>
    <submittedName>
        <fullName evidence="4">Heme iron utilization protein</fullName>
    </submittedName>
</protein>
<dbReference type="PANTHER" id="PTHR13343">
    <property type="entry name" value="CREG1 PROTEIN"/>
    <property type="match status" value="1"/>
</dbReference>
<proteinExistence type="predicted"/>
<comment type="caution">
    <text evidence="4">The sequence shown here is derived from an EMBL/GenBank/DDBJ whole genome shotgun (WGS) entry which is preliminary data.</text>
</comment>
<dbReference type="EMBL" id="JAGINP010000030">
    <property type="protein sequence ID" value="MBP2296339.1"/>
    <property type="molecule type" value="Genomic_DNA"/>
</dbReference>
<dbReference type="SUPFAM" id="SSF50475">
    <property type="entry name" value="FMN-binding split barrel"/>
    <property type="match status" value="1"/>
</dbReference>
<evidence type="ECO:0000313" key="5">
    <source>
        <dbReference type="Proteomes" id="UP000781958"/>
    </source>
</evidence>